<accession>A0A0H3CV70</accession>
<dbReference type="OrthoDB" id="3627662at2"/>
<evidence type="ECO:0000256" key="1">
    <source>
        <dbReference type="SAM" id="MobiDB-lite"/>
    </source>
</evidence>
<dbReference type="CDD" id="cd04301">
    <property type="entry name" value="NAT_SF"/>
    <property type="match status" value="1"/>
</dbReference>
<evidence type="ECO:0000259" key="2">
    <source>
        <dbReference type="Pfam" id="PF00583"/>
    </source>
</evidence>
<dbReference type="AlphaFoldDB" id="A0A0H3CV70"/>
<evidence type="ECO:0000313" key="4">
    <source>
        <dbReference type="Proteomes" id="UP000000328"/>
    </source>
</evidence>
<dbReference type="InterPro" id="IPR016181">
    <property type="entry name" value="Acyl_CoA_acyltransferase"/>
</dbReference>
<name>A0A0H3CV70_AMYMU</name>
<dbReference type="Proteomes" id="UP000000328">
    <property type="component" value="Chromosome"/>
</dbReference>
<dbReference type="SUPFAM" id="SSF55729">
    <property type="entry name" value="Acyl-CoA N-acyltransferases (Nat)"/>
    <property type="match status" value="1"/>
</dbReference>
<dbReference type="InterPro" id="IPR000182">
    <property type="entry name" value="GNAT_dom"/>
</dbReference>
<sequence length="220" mass="25069">MSCNDATTIERVSEHPRLDKTPDTSEPEDLPVRSQRDHVWCLNRKHRWALANGGSGYHHALRLSTQVCARCWARRQPRARWLVVDHRTPMPADQADQLDDRGARILVVARRPAVRAGAGRLEVRVRGIVVAITELQLCGIDHRGVVRHIQVDPAHRRRGFGTLLLDAAQARGPGYHWSTVRLDQSEDSQDFWAYQDPAEPLHLGEPHYCTHMREANGEWV</sequence>
<feature type="compositionally biased region" description="Basic and acidic residues" evidence="1">
    <location>
        <begin position="11"/>
        <end position="23"/>
    </location>
</feature>
<feature type="domain" description="N-acetyltransferase" evidence="2">
    <location>
        <begin position="126"/>
        <end position="192"/>
    </location>
</feature>
<dbReference type="GO" id="GO:0016747">
    <property type="term" value="F:acyltransferase activity, transferring groups other than amino-acyl groups"/>
    <property type="evidence" value="ECO:0007669"/>
    <property type="project" value="InterPro"/>
</dbReference>
<protein>
    <recommendedName>
        <fullName evidence="2">N-acetyltransferase domain-containing protein</fullName>
    </recommendedName>
</protein>
<dbReference type="EMBL" id="CP002000">
    <property type="protein sequence ID" value="ADJ42198.1"/>
    <property type="molecule type" value="Genomic_DNA"/>
</dbReference>
<dbReference type="Gene3D" id="3.40.630.30">
    <property type="match status" value="1"/>
</dbReference>
<feature type="region of interest" description="Disordered" evidence="1">
    <location>
        <begin position="1"/>
        <end position="31"/>
    </location>
</feature>
<gene>
    <name evidence="3" type="ordered locus">AMED_0376</name>
</gene>
<dbReference type="Pfam" id="PF00583">
    <property type="entry name" value="Acetyltransf_1"/>
    <property type="match status" value="1"/>
</dbReference>
<proteinExistence type="predicted"/>
<dbReference type="eggNOG" id="COG0456">
    <property type="taxonomic scope" value="Bacteria"/>
</dbReference>
<reference evidence="3 4" key="1">
    <citation type="journal article" date="2010" name="Cell Res.">
        <title>Complete genome sequence of the rifamycin SV-producing Amycolatopsis mediterranei U32 revealed its genetic characteristics in phylogeny and metabolism.</title>
        <authorList>
            <person name="Zhao W."/>
            <person name="Zhong Y."/>
            <person name="Yuan H."/>
            <person name="Wang J."/>
            <person name="Zheng H."/>
            <person name="Wang Y."/>
            <person name="Cen X."/>
            <person name="Xu F."/>
            <person name="Bai J."/>
            <person name="Han X."/>
            <person name="Lu G."/>
            <person name="Zhu Y."/>
            <person name="Shao Z."/>
            <person name="Yan H."/>
            <person name="Li C."/>
            <person name="Peng N."/>
            <person name="Zhang Z."/>
            <person name="Zhang Y."/>
            <person name="Lin W."/>
            <person name="Fan Y."/>
            <person name="Qin Z."/>
            <person name="Hu Y."/>
            <person name="Zhu B."/>
            <person name="Wang S."/>
            <person name="Ding X."/>
            <person name="Zhao G.P."/>
        </authorList>
    </citation>
    <scope>NUCLEOTIDE SEQUENCE [LARGE SCALE GENOMIC DNA]</scope>
    <source>
        <strain evidence="4">U-32</strain>
    </source>
</reference>
<dbReference type="HOGENOM" id="CLU_1253770_0_0_11"/>
<evidence type="ECO:0000313" key="3">
    <source>
        <dbReference type="EMBL" id="ADJ42198.1"/>
    </source>
</evidence>
<organism evidence="3 4">
    <name type="scientific">Amycolatopsis mediterranei (strain U-32)</name>
    <dbReference type="NCBI Taxonomy" id="749927"/>
    <lineage>
        <taxon>Bacteria</taxon>
        <taxon>Bacillati</taxon>
        <taxon>Actinomycetota</taxon>
        <taxon>Actinomycetes</taxon>
        <taxon>Pseudonocardiales</taxon>
        <taxon>Pseudonocardiaceae</taxon>
        <taxon>Amycolatopsis</taxon>
    </lineage>
</organism>
<dbReference type="PATRIC" id="fig|749927.5.peg.388"/>
<dbReference type="KEGG" id="amd:AMED_0376"/>